<gene>
    <name evidence="3" type="ORF">FVD38_17655</name>
</gene>
<evidence type="ECO:0000313" key="4">
    <source>
        <dbReference type="Proteomes" id="UP000321413"/>
    </source>
</evidence>
<name>A0A5C7FSU9_9BURK</name>
<proteinExistence type="predicted"/>
<dbReference type="AlphaFoldDB" id="A0A5C7FSU9"/>
<sequence>MFRLRTVLSCACLALTAASASAAPPANAGPALAPLAQAHTFAQVRQGEQVHTLLALTLGAGNLTAIDLSAASGLYSPDAFDVIKRFDAAALDGLARQARGTVSHPLERLLGVGPRGLAHIAAGTNYPAHGEEVGMHEAFLFPKLSAAGGPRATVVAAPGALLDYEVEVCARFDRELRSAADFDAARKGFFLCGDFSDRATLVRNIDLRNPASGDGFADAKSGPDRFPAGALLVVPRDWKAFLQGVTIATHLDGRQRQQANAGDMIKDLRAIVDETLGEADTRTWSYAGGRIPMVARKAIGTESAVLTGTGDGVVFQEPEPAVIKAVMGAKDRAAQLVQVERYLAGEAAKRIYLQPGNRVHHSSNYLGWIDATVVAAGAPTR</sequence>
<dbReference type="InterPro" id="IPR011234">
    <property type="entry name" value="Fumarylacetoacetase-like_C"/>
</dbReference>
<dbReference type="EMBL" id="VPFD01000019">
    <property type="protein sequence ID" value="TXF98133.1"/>
    <property type="molecule type" value="Genomic_DNA"/>
</dbReference>
<dbReference type="RefSeq" id="WP_147936030.1">
    <property type="nucleotide sequence ID" value="NZ_VPFD01000019.1"/>
</dbReference>
<feature type="chain" id="PRO_5023075182" evidence="1">
    <location>
        <begin position="23"/>
        <end position="381"/>
    </location>
</feature>
<keyword evidence="4" id="KW-1185">Reference proteome</keyword>
<keyword evidence="3" id="KW-0378">Hydrolase</keyword>
<dbReference type="Pfam" id="PF01557">
    <property type="entry name" value="FAA_hydrolase"/>
    <property type="match status" value="1"/>
</dbReference>
<dbReference type="Gene3D" id="3.90.850.10">
    <property type="entry name" value="Fumarylacetoacetase-like, C-terminal domain"/>
    <property type="match status" value="1"/>
</dbReference>
<dbReference type="GO" id="GO:0016787">
    <property type="term" value="F:hydrolase activity"/>
    <property type="evidence" value="ECO:0007669"/>
    <property type="project" value="UniProtKB-KW"/>
</dbReference>
<protein>
    <submittedName>
        <fullName evidence="3">Fumarylacetoacetate hydrolase family protein</fullName>
    </submittedName>
</protein>
<comment type="caution">
    <text evidence="3">The sequence shown here is derived from an EMBL/GenBank/DDBJ whole genome shotgun (WGS) entry which is preliminary data.</text>
</comment>
<dbReference type="Proteomes" id="UP000321413">
    <property type="component" value="Unassembled WGS sequence"/>
</dbReference>
<accession>A0A5C7FSU9</accession>
<dbReference type="InterPro" id="IPR036663">
    <property type="entry name" value="Fumarylacetoacetase_C_sf"/>
</dbReference>
<keyword evidence="1" id="KW-0732">Signal</keyword>
<evidence type="ECO:0000313" key="3">
    <source>
        <dbReference type="EMBL" id="TXF98133.1"/>
    </source>
</evidence>
<organism evidence="3 4">
    <name type="scientific">Massilia arenae</name>
    <dbReference type="NCBI Taxonomy" id="2603288"/>
    <lineage>
        <taxon>Bacteria</taxon>
        <taxon>Pseudomonadati</taxon>
        <taxon>Pseudomonadota</taxon>
        <taxon>Betaproteobacteria</taxon>
        <taxon>Burkholderiales</taxon>
        <taxon>Oxalobacteraceae</taxon>
        <taxon>Telluria group</taxon>
        <taxon>Massilia</taxon>
    </lineage>
</organism>
<reference evidence="3 4" key="1">
    <citation type="submission" date="2019-08" db="EMBL/GenBank/DDBJ databases">
        <title>Massilia golmudensis sp. nov., isolated from sand in the Qinghai-Tibetan Plateau.</title>
        <authorList>
            <person name="Zhang B."/>
        </authorList>
    </citation>
    <scope>NUCLEOTIDE SEQUENCE [LARGE SCALE GENOMIC DNA]</scope>
    <source>
        <strain evidence="3 4">GEM5</strain>
    </source>
</reference>
<feature type="domain" description="Fumarylacetoacetase-like C-terminal" evidence="2">
    <location>
        <begin position="119"/>
        <end position="359"/>
    </location>
</feature>
<feature type="signal peptide" evidence="1">
    <location>
        <begin position="1"/>
        <end position="22"/>
    </location>
</feature>
<evidence type="ECO:0000256" key="1">
    <source>
        <dbReference type="SAM" id="SignalP"/>
    </source>
</evidence>
<evidence type="ECO:0000259" key="2">
    <source>
        <dbReference type="Pfam" id="PF01557"/>
    </source>
</evidence>
<dbReference type="SUPFAM" id="SSF56529">
    <property type="entry name" value="FAH"/>
    <property type="match status" value="1"/>
</dbReference>